<keyword evidence="8" id="KW-1185">Reference proteome</keyword>
<dbReference type="GO" id="GO:0016020">
    <property type="term" value="C:membrane"/>
    <property type="evidence" value="ECO:0007669"/>
    <property type="project" value="UniProtKB-SubCell"/>
</dbReference>
<dbReference type="Gene3D" id="1.20.1440.20">
    <property type="entry name" value="LemA-like domain"/>
    <property type="match status" value="1"/>
</dbReference>
<keyword evidence="6" id="KW-0732">Signal</keyword>
<name>A0A3N2D5A7_9GAMM</name>
<evidence type="ECO:0000313" key="7">
    <source>
        <dbReference type="EMBL" id="ROR94933.1"/>
    </source>
</evidence>
<keyword evidence="5" id="KW-0472">Membrane</keyword>
<evidence type="ECO:0000256" key="2">
    <source>
        <dbReference type="ARBA" id="ARBA00008854"/>
    </source>
</evidence>
<dbReference type="PROSITE" id="PS51257">
    <property type="entry name" value="PROKAR_LIPOPROTEIN"/>
    <property type="match status" value="1"/>
</dbReference>
<protein>
    <submittedName>
        <fullName evidence="7">LemA protein</fullName>
    </submittedName>
</protein>
<comment type="subcellular location">
    <subcellularLocation>
        <location evidence="1">Membrane</location>
        <topology evidence="1">Single-pass membrane protein</topology>
    </subcellularLocation>
</comment>
<evidence type="ECO:0000256" key="1">
    <source>
        <dbReference type="ARBA" id="ARBA00004167"/>
    </source>
</evidence>
<dbReference type="AlphaFoldDB" id="A0A3N2D5A7"/>
<evidence type="ECO:0000313" key="8">
    <source>
        <dbReference type="Proteomes" id="UP000275394"/>
    </source>
</evidence>
<evidence type="ECO:0000256" key="5">
    <source>
        <dbReference type="ARBA" id="ARBA00023136"/>
    </source>
</evidence>
<proteinExistence type="inferred from homology"/>
<dbReference type="RefSeq" id="WP_123714064.1">
    <property type="nucleotide sequence ID" value="NZ_RKHR01000009.1"/>
</dbReference>
<organism evidence="7 8">
    <name type="scientific">Sinobacterium caligoides</name>
    <dbReference type="NCBI Taxonomy" id="933926"/>
    <lineage>
        <taxon>Bacteria</taxon>
        <taxon>Pseudomonadati</taxon>
        <taxon>Pseudomonadota</taxon>
        <taxon>Gammaproteobacteria</taxon>
        <taxon>Cellvibrionales</taxon>
        <taxon>Spongiibacteraceae</taxon>
        <taxon>Sinobacterium</taxon>
    </lineage>
</organism>
<keyword evidence="3" id="KW-0812">Transmembrane</keyword>
<dbReference type="OrthoDB" id="9804152at2"/>
<dbReference type="PANTHER" id="PTHR34478:SF2">
    <property type="entry name" value="MEMBRANE PROTEIN"/>
    <property type="match status" value="1"/>
</dbReference>
<dbReference type="InterPro" id="IPR023353">
    <property type="entry name" value="LemA-like_dom_sf"/>
</dbReference>
<accession>A0A3N2D5A7</accession>
<comment type="similarity">
    <text evidence="2">Belongs to the LemA family.</text>
</comment>
<feature type="chain" id="PRO_5018196601" evidence="6">
    <location>
        <begin position="18"/>
        <end position="193"/>
    </location>
</feature>
<dbReference type="PANTHER" id="PTHR34478">
    <property type="entry name" value="PROTEIN LEMA"/>
    <property type="match status" value="1"/>
</dbReference>
<evidence type="ECO:0000256" key="3">
    <source>
        <dbReference type="ARBA" id="ARBA00022692"/>
    </source>
</evidence>
<dbReference type="InterPro" id="IPR007156">
    <property type="entry name" value="MamQ_LemA"/>
</dbReference>
<gene>
    <name evidence="7" type="ORF">EDC56_3748</name>
</gene>
<dbReference type="Proteomes" id="UP000275394">
    <property type="component" value="Unassembled WGS sequence"/>
</dbReference>
<dbReference type="SUPFAM" id="SSF140478">
    <property type="entry name" value="LemA-like"/>
    <property type="match status" value="1"/>
</dbReference>
<dbReference type="EMBL" id="RKHR01000009">
    <property type="protein sequence ID" value="ROR94933.1"/>
    <property type="molecule type" value="Genomic_DNA"/>
</dbReference>
<dbReference type="Pfam" id="PF04011">
    <property type="entry name" value="LemA"/>
    <property type="match status" value="1"/>
</dbReference>
<evidence type="ECO:0000256" key="4">
    <source>
        <dbReference type="ARBA" id="ARBA00022989"/>
    </source>
</evidence>
<feature type="signal peptide" evidence="6">
    <location>
        <begin position="1"/>
        <end position="17"/>
    </location>
</feature>
<reference evidence="7 8" key="1">
    <citation type="submission" date="2018-11" db="EMBL/GenBank/DDBJ databases">
        <title>Genomic Encyclopedia of Type Strains, Phase IV (KMG-IV): sequencing the most valuable type-strain genomes for metagenomic binning, comparative biology and taxonomic classification.</title>
        <authorList>
            <person name="Goeker M."/>
        </authorList>
    </citation>
    <scope>NUCLEOTIDE SEQUENCE [LARGE SCALE GENOMIC DNA]</scope>
    <source>
        <strain evidence="7 8">DSM 100316</strain>
    </source>
</reference>
<sequence length="193" mass="21881">MLRLLTTFLFVSLLAGCGINTIPTLDEQVKTDWAQVENQYQRRSDLIPNLVATVKGYAAHEKDTLQAVTEARAKVTSQQGQPDLTNNPEAMQQYQQSQQQLGSALSRLMVVVEKYPDLKANENFLALQSQLEGTENRIAVARRDYIQSVKDFNTEIRTFPGKLWHMTMYSDLEMRDTYKATTEGADKAPEVTF</sequence>
<comment type="caution">
    <text evidence="7">The sequence shown here is derived from an EMBL/GenBank/DDBJ whole genome shotgun (WGS) entry which is preliminary data.</text>
</comment>
<keyword evidence="4" id="KW-1133">Transmembrane helix</keyword>
<evidence type="ECO:0000256" key="6">
    <source>
        <dbReference type="SAM" id="SignalP"/>
    </source>
</evidence>